<gene>
    <name evidence="2" type="ordered locus">Mcup_1615</name>
</gene>
<reference evidence="2 3" key="1">
    <citation type="journal article" date="2011" name="J. Bacteriol.">
        <title>Complete genome sequence of Metallosphaera cuprina, a metal sulfide-oxidizing archaeon from a hot spring.</title>
        <authorList>
            <person name="Liu L.J."/>
            <person name="You X.Y."/>
            <person name="Zheng H."/>
            <person name="Wang S."/>
            <person name="Jiang C.Y."/>
            <person name="Liu S.J."/>
        </authorList>
    </citation>
    <scope>NUCLEOTIDE SEQUENCE [LARGE SCALE GENOMIC DNA]</scope>
    <source>
        <strain evidence="2 3">Ar-4</strain>
    </source>
</reference>
<keyword evidence="1" id="KW-1133">Transmembrane helix</keyword>
<dbReference type="AlphaFoldDB" id="F4FZV6"/>
<dbReference type="eggNOG" id="arCOG05915">
    <property type="taxonomic scope" value="Archaea"/>
</dbReference>
<accession>F4FZV6</accession>
<keyword evidence="1" id="KW-0472">Membrane</keyword>
<keyword evidence="1" id="KW-0812">Transmembrane</keyword>
<keyword evidence="3" id="KW-1185">Reference proteome</keyword>
<dbReference type="EMBL" id="CP002656">
    <property type="protein sequence ID" value="AEB95718.1"/>
    <property type="molecule type" value="Genomic_DNA"/>
</dbReference>
<dbReference type="PATRIC" id="fig|1006006.8.peg.1614"/>
<dbReference type="Proteomes" id="UP000007812">
    <property type="component" value="Chromosome"/>
</dbReference>
<feature type="transmembrane region" description="Helical" evidence="1">
    <location>
        <begin position="36"/>
        <end position="55"/>
    </location>
</feature>
<dbReference type="STRING" id="1006006.Mcup_1615"/>
<dbReference type="HOGENOM" id="CLU_3003130_0_0_2"/>
<evidence type="ECO:0000256" key="1">
    <source>
        <dbReference type="SAM" id="Phobius"/>
    </source>
</evidence>
<proteinExistence type="predicted"/>
<name>F4FZV6_METCR</name>
<evidence type="ECO:0000313" key="2">
    <source>
        <dbReference type="EMBL" id="AEB95718.1"/>
    </source>
</evidence>
<sequence length="56" mass="6442">MLPLILIAILSVSLIEGLDPYKGLLFSYYFYVFNKVWESYLVPIVSGLLYYGLVFS</sequence>
<dbReference type="KEGG" id="mcn:Mcup_1615"/>
<protein>
    <submittedName>
        <fullName evidence="2">Uncharacterized protein</fullName>
    </submittedName>
</protein>
<evidence type="ECO:0000313" key="3">
    <source>
        <dbReference type="Proteomes" id="UP000007812"/>
    </source>
</evidence>
<organism evidence="2 3">
    <name type="scientific">Metallosphaera cuprina (strain Ar-4)</name>
    <dbReference type="NCBI Taxonomy" id="1006006"/>
    <lineage>
        <taxon>Archaea</taxon>
        <taxon>Thermoproteota</taxon>
        <taxon>Thermoprotei</taxon>
        <taxon>Sulfolobales</taxon>
        <taxon>Sulfolobaceae</taxon>
        <taxon>Metallosphaera</taxon>
    </lineage>
</organism>